<dbReference type="InterPro" id="IPR029787">
    <property type="entry name" value="Nucleotide_cyclase"/>
</dbReference>
<dbReference type="InterPro" id="IPR001610">
    <property type="entry name" value="PAC"/>
</dbReference>
<dbReference type="NCBIfam" id="TIGR00229">
    <property type="entry name" value="sensory_box"/>
    <property type="match status" value="2"/>
</dbReference>
<dbReference type="Pfam" id="PF00989">
    <property type="entry name" value="PAS"/>
    <property type="match status" value="1"/>
</dbReference>
<sequence>METSRLTLDTIQHLVNDLPIPSFITSDQDIIIAYNDLVLKYLDKEKNLKGLALSTVLNQDSFLMTSKPSPISVHKQILEIEPSKNFHLVQFYDLTKQQTTEKKLGQLDRQLKSLFEHHPELIFTLNPSGYFINVNPEGEKLLGYAKEELYKLQYTDIVIEEDLHFTQPYFYDVLNQQVVDFTLRVRTKERFIRTLHITAVPIIEDQQVTGVIGIGRDITQTNAIQKQLQESEQRYRSIYDNNIDMIMSVDLEGRFTSINKVTQDMFQTDADQLIGTSFFPYISTDYYDHTEEHFNNAITGQATQYETVVINDEKQLFHLHVTLVPIMINGTITGIHCIAKDISDKKRLMNQLNQMAYTDYLTNLPNHYSFHRHVDKFIEQGSKSFAVMFIDLDRFKSINEALGHTVGNDVLIQTAHRLKSLLPRHANLFRYSGDEFIATFNPTTVDEVKGWAQEIVQAFRTPLQLSSDVEFLTPVSIGISFFPTDGSDTDTLVRRADAAVRLAKQNGKNQYQLFHSQIKEHHEQYFNIESHLLNAVEKNEFSLYYQPQLSLETEEVKGLEALIRWHSDKLGFVSPGDFIPMAEENGLIVDIGEWVIETACQQIAIWKQKGLDLYPISVNVSIRQFYHTNFLEHLKTTIEKTQIDPRYLEIEITESVASNTTLVLEILKKLKDIGVQIAIDDFGTGYSSLHYLKEFPIDYLKIDQSFVRDITTDEKDQSIVKTIIMLASNLGLKTIAEGCETEEELQFLKDHGCDLAQGYYYSKPVPADAFETWFKAWNDAL</sequence>
<dbReference type="SMART" id="SM00052">
    <property type="entry name" value="EAL"/>
    <property type="match status" value="1"/>
</dbReference>
<dbReference type="NCBIfam" id="TIGR00254">
    <property type="entry name" value="GGDEF"/>
    <property type="match status" value="1"/>
</dbReference>
<dbReference type="InterPro" id="IPR035919">
    <property type="entry name" value="EAL_sf"/>
</dbReference>
<dbReference type="PANTHER" id="PTHR44757:SF2">
    <property type="entry name" value="BIOFILM ARCHITECTURE MAINTENANCE PROTEIN MBAA"/>
    <property type="match status" value="1"/>
</dbReference>
<dbReference type="PROSITE" id="PS50883">
    <property type="entry name" value="EAL"/>
    <property type="match status" value="1"/>
</dbReference>
<dbReference type="Pfam" id="PF00990">
    <property type="entry name" value="GGDEF"/>
    <property type="match status" value="1"/>
</dbReference>
<name>A0A1G6JVS5_9BACI</name>
<dbReference type="InterPro" id="IPR000014">
    <property type="entry name" value="PAS"/>
</dbReference>
<dbReference type="SUPFAM" id="SSF141868">
    <property type="entry name" value="EAL domain-like"/>
    <property type="match status" value="1"/>
</dbReference>
<dbReference type="GO" id="GO:0006355">
    <property type="term" value="P:regulation of DNA-templated transcription"/>
    <property type="evidence" value="ECO:0007669"/>
    <property type="project" value="InterPro"/>
</dbReference>
<reference evidence="6" key="1">
    <citation type="submission" date="2016-09" db="EMBL/GenBank/DDBJ databases">
        <authorList>
            <person name="Varghese N."/>
            <person name="Submissions S."/>
        </authorList>
    </citation>
    <scope>NUCLEOTIDE SEQUENCE [LARGE SCALE GENOMIC DNA]</scope>
    <source>
        <strain evidence="6">S5</strain>
    </source>
</reference>
<evidence type="ECO:0000313" key="6">
    <source>
        <dbReference type="Proteomes" id="UP000242949"/>
    </source>
</evidence>
<dbReference type="CDD" id="cd01949">
    <property type="entry name" value="GGDEF"/>
    <property type="match status" value="1"/>
</dbReference>
<gene>
    <name evidence="5" type="ORF">SAMN05421734_105161</name>
</gene>
<dbReference type="Gene3D" id="3.30.70.270">
    <property type="match status" value="1"/>
</dbReference>
<dbReference type="InterPro" id="IPR035965">
    <property type="entry name" value="PAS-like_dom_sf"/>
</dbReference>
<dbReference type="SUPFAM" id="SSF55785">
    <property type="entry name" value="PYP-like sensor domain (PAS domain)"/>
    <property type="match status" value="2"/>
</dbReference>
<dbReference type="Pfam" id="PF00563">
    <property type="entry name" value="EAL"/>
    <property type="match status" value="1"/>
</dbReference>
<dbReference type="InterPro" id="IPR013767">
    <property type="entry name" value="PAS_fold"/>
</dbReference>
<dbReference type="SUPFAM" id="SSF55073">
    <property type="entry name" value="Nucleotide cyclase"/>
    <property type="match status" value="1"/>
</dbReference>
<dbReference type="InterPro" id="IPR043128">
    <property type="entry name" value="Rev_trsase/Diguanyl_cyclase"/>
</dbReference>
<dbReference type="Gene3D" id="3.30.450.20">
    <property type="entry name" value="PAS domain"/>
    <property type="match status" value="2"/>
</dbReference>
<keyword evidence="6" id="KW-1185">Reference proteome</keyword>
<dbReference type="PANTHER" id="PTHR44757">
    <property type="entry name" value="DIGUANYLATE CYCLASE DGCP"/>
    <property type="match status" value="1"/>
</dbReference>
<dbReference type="PROSITE" id="PS50112">
    <property type="entry name" value="PAS"/>
    <property type="match status" value="2"/>
</dbReference>
<dbReference type="PROSITE" id="PS50887">
    <property type="entry name" value="GGDEF"/>
    <property type="match status" value="1"/>
</dbReference>
<dbReference type="EMBL" id="FMYI01000005">
    <property type="protein sequence ID" value="SDC22807.1"/>
    <property type="molecule type" value="Genomic_DNA"/>
</dbReference>
<dbReference type="InterPro" id="IPR000160">
    <property type="entry name" value="GGDEF_dom"/>
</dbReference>
<evidence type="ECO:0000259" key="3">
    <source>
        <dbReference type="PROSITE" id="PS50883"/>
    </source>
</evidence>
<dbReference type="InterPro" id="IPR052155">
    <property type="entry name" value="Biofilm_reg_signaling"/>
</dbReference>
<feature type="domain" description="PAC" evidence="2">
    <location>
        <begin position="179"/>
        <end position="230"/>
    </location>
</feature>
<dbReference type="Gene3D" id="3.20.20.450">
    <property type="entry name" value="EAL domain"/>
    <property type="match status" value="1"/>
</dbReference>
<feature type="domain" description="EAL" evidence="3">
    <location>
        <begin position="525"/>
        <end position="778"/>
    </location>
</feature>
<dbReference type="AlphaFoldDB" id="A0A1G6JVS5"/>
<dbReference type="Proteomes" id="UP000242949">
    <property type="component" value="Unassembled WGS sequence"/>
</dbReference>
<proteinExistence type="predicted"/>
<dbReference type="InterPro" id="IPR000700">
    <property type="entry name" value="PAS-assoc_C"/>
</dbReference>
<evidence type="ECO:0000259" key="2">
    <source>
        <dbReference type="PROSITE" id="PS50113"/>
    </source>
</evidence>
<dbReference type="FunFam" id="3.20.20.450:FF:000001">
    <property type="entry name" value="Cyclic di-GMP phosphodiesterase yahA"/>
    <property type="match status" value="1"/>
</dbReference>
<feature type="domain" description="PAS" evidence="1">
    <location>
        <begin position="107"/>
        <end position="177"/>
    </location>
</feature>
<dbReference type="STRING" id="1612202.SAMN05421734_105161"/>
<evidence type="ECO:0000259" key="4">
    <source>
        <dbReference type="PROSITE" id="PS50887"/>
    </source>
</evidence>
<evidence type="ECO:0000259" key="1">
    <source>
        <dbReference type="PROSITE" id="PS50112"/>
    </source>
</evidence>
<organism evidence="5 6">
    <name type="scientific">Pelagirhabdus alkalitolerans</name>
    <dbReference type="NCBI Taxonomy" id="1612202"/>
    <lineage>
        <taxon>Bacteria</taxon>
        <taxon>Bacillati</taxon>
        <taxon>Bacillota</taxon>
        <taxon>Bacilli</taxon>
        <taxon>Bacillales</taxon>
        <taxon>Bacillaceae</taxon>
        <taxon>Pelagirhabdus</taxon>
    </lineage>
</organism>
<dbReference type="CDD" id="cd01948">
    <property type="entry name" value="EAL"/>
    <property type="match status" value="1"/>
</dbReference>
<dbReference type="RefSeq" id="WP_218119768.1">
    <property type="nucleotide sequence ID" value="NZ_FMYI01000005.1"/>
</dbReference>
<dbReference type="SMART" id="SM00086">
    <property type="entry name" value="PAC"/>
    <property type="match status" value="2"/>
</dbReference>
<dbReference type="Pfam" id="PF13426">
    <property type="entry name" value="PAS_9"/>
    <property type="match status" value="1"/>
</dbReference>
<feature type="domain" description="PAS" evidence="1">
    <location>
        <begin position="231"/>
        <end position="301"/>
    </location>
</feature>
<dbReference type="PROSITE" id="PS50113">
    <property type="entry name" value="PAC"/>
    <property type="match status" value="1"/>
</dbReference>
<dbReference type="InterPro" id="IPR001633">
    <property type="entry name" value="EAL_dom"/>
</dbReference>
<protein>
    <submittedName>
        <fullName evidence="5">PAS domain S-box-containing protein/diguanylate cyclase (GGDEF) domain-containing protein</fullName>
    </submittedName>
</protein>
<accession>A0A1G6JVS5</accession>
<feature type="domain" description="GGDEF" evidence="4">
    <location>
        <begin position="383"/>
        <end position="516"/>
    </location>
</feature>
<dbReference type="SMART" id="SM00091">
    <property type="entry name" value="PAS"/>
    <property type="match status" value="3"/>
</dbReference>
<dbReference type="SMART" id="SM00267">
    <property type="entry name" value="GGDEF"/>
    <property type="match status" value="1"/>
</dbReference>
<evidence type="ECO:0000313" key="5">
    <source>
        <dbReference type="EMBL" id="SDC22807.1"/>
    </source>
</evidence>
<dbReference type="CDD" id="cd00130">
    <property type="entry name" value="PAS"/>
    <property type="match status" value="2"/>
</dbReference>